<dbReference type="InterPro" id="IPR050789">
    <property type="entry name" value="Diverse_Enzym_Activities"/>
</dbReference>
<dbReference type="OrthoDB" id="1357763at2"/>
<protein>
    <recommendedName>
        <fullName evidence="1">Beta-lactamase-related domain-containing protein</fullName>
    </recommendedName>
</protein>
<dbReference type="EMBL" id="LQRT01000002">
    <property type="protein sequence ID" value="KZS42376.1"/>
    <property type="molecule type" value="Genomic_DNA"/>
</dbReference>
<dbReference type="RefSeq" id="WP_066309998.1">
    <property type="nucleotide sequence ID" value="NZ_CANLSS010000001.1"/>
</dbReference>
<proteinExistence type="predicted"/>
<dbReference type="PANTHER" id="PTHR43283:SF18">
    <property type="match status" value="1"/>
</dbReference>
<dbReference type="AlphaFoldDB" id="A0A163CG24"/>
<gene>
    <name evidence="2" type="ORF">AWE51_02745</name>
</gene>
<accession>A0A163CG24</accession>
<dbReference type="Pfam" id="PF00144">
    <property type="entry name" value="Beta-lactamase"/>
    <property type="match status" value="1"/>
</dbReference>
<evidence type="ECO:0000259" key="1">
    <source>
        <dbReference type="Pfam" id="PF00144"/>
    </source>
</evidence>
<keyword evidence="3" id="KW-1185">Reference proteome</keyword>
<dbReference type="Gene3D" id="3.40.710.10">
    <property type="entry name" value="DD-peptidase/beta-lactamase superfamily"/>
    <property type="match status" value="1"/>
</dbReference>
<dbReference type="PROSITE" id="PS51257">
    <property type="entry name" value="PROKAR_LIPOPROTEIN"/>
    <property type="match status" value="1"/>
</dbReference>
<organism evidence="2 3">
    <name type="scientific">Aquimarina aggregata</name>
    <dbReference type="NCBI Taxonomy" id="1642818"/>
    <lineage>
        <taxon>Bacteria</taxon>
        <taxon>Pseudomonadati</taxon>
        <taxon>Bacteroidota</taxon>
        <taxon>Flavobacteriia</taxon>
        <taxon>Flavobacteriales</taxon>
        <taxon>Flavobacteriaceae</taxon>
        <taxon>Aquimarina</taxon>
    </lineage>
</organism>
<evidence type="ECO:0000313" key="3">
    <source>
        <dbReference type="Proteomes" id="UP000076715"/>
    </source>
</evidence>
<feature type="domain" description="Beta-lactamase-related" evidence="1">
    <location>
        <begin position="47"/>
        <end position="355"/>
    </location>
</feature>
<name>A0A163CG24_9FLAO</name>
<evidence type="ECO:0000313" key="2">
    <source>
        <dbReference type="EMBL" id="KZS42376.1"/>
    </source>
</evidence>
<dbReference type="Proteomes" id="UP000076715">
    <property type="component" value="Unassembled WGS sequence"/>
</dbReference>
<reference evidence="2 3" key="1">
    <citation type="submission" date="2016-01" db="EMBL/GenBank/DDBJ databases">
        <title>The draft genome sequence of Aquimarina sp. RZW4-3-2.</title>
        <authorList>
            <person name="Wang Y."/>
        </authorList>
    </citation>
    <scope>NUCLEOTIDE SEQUENCE [LARGE SCALE GENOMIC DNA]</scope>
    <source>
        <strain evidence="2 3">RZW4-3-2</strain>
    </source>
</reference>
<sequence length="371" mass="41600">MNQSKRKSKYLYLVLFFTFSIGGCIGQNITSTLKTPNGDNVKITTLNTYIKSAMDSIGVPGLSIAIINDHNIVYHNTFGVTSLKTKEQVTKNTIFEGASLSKPLFAYFLMKMVENGDLDLDKPIYPYLKAIFPDGVIAKESFEAYQKLTPRIILSHGTGIPNWVKGKPITIAFEPGTDFSYSGEAYQHLGAAFGTKMGIGWGSKLDSLFLKEVAHPIGMDRSFYTWNDVLEKNVAKGHMKGKVNPEIHRDKKVGPGYSLQSDAEDYALFLIEMMNPKNIKTSTRDEMLKEHNHFKKESKLLKETGQTGWGLGFAQKPTPNGLMHLHTGNNHDFQAYSMFIPKQKYGFVMFANSDNLFPLLQTLEKIIGTHF</sequence>
<dbReference type="InterPro" id="IPR001466">
    <property type="entry name" value="Beta-lactam-related"/>
</dbReference>
<dbReference type="PANTHER" id="PTHR43283">
    <property type="entry name" value="BETA-LACTAMASE-RELATED"/>
    <property type="match status" value="1"/>
</dbReference>
<dbReference type="InterPro" id="IPR012338">
    <property type="entry name" value="Beta-lactam/transpept-like"/>
</dbReference>
<comment type="caution">
    <text evidence="2">The sequence shown here is derived from an EMBL/GenBank/DDBJ whole genome shotgun (WGS) entry which is preliminary data.</text>
</comment>
<dbReference type="STRING" id="1642818.AWE51_02745"/>
<dbReference type="SUPFAM" id="SSF56601">
    <property type="entry name" value="beta-lactamase/transpeptidase-like"/>
    <property type="match status" value="1"/>
</dbReference>